<organism evidence="2 3">
    <name type="scientific">Baudoinia panamericana (strain UAMH 10762)</name>
    <name type="common">Angels' share fungus</name>
    <name type="synonym">Baudoinia compniacensis (strain UAMH 10762)</name>
    <dbReference type="NCBI Taxonomy" id="717646"/>
    <lineage>
        <taxon>Eukaryota</taxon>
        <taxon>Fungi</taxon>
        <taxon>Dikarya</taxon>
        <taxon>Ascomycota</taxon>
        <taxon>Pezizomycotina</taxon>
        <taxon>Dothideomycetes</taxon>
        <taxon>Dothideomycetidae</taxon>
        <taxon>Mycosphaerellales</taxon>
        <taxon>Teratosphaeriaceae</taxon>
        <taxon>Baudoinia</taxon>
    </lineage>
</organism>
<dbReference type="GeneID" id="19112444"/>
<evidence type="ECO:0000256" key="1">
    <source>
        <dbReference type="SAM" id="MobiDB-lite"/>
    </source>
</evidence>
<dbReference type="EMBL" id="KB445551">
    <property type="protein sequence ID" value="EMC99678.1"/>
    <property type="molecule type" value="Genomic_DNA"/>
</dbReference>
<protein>
    <submittedName>
        <fullName evidence="2">Uncharacterized protein</fullName>
    </submittedName>
</protein>
<dbReference type="OrthoDB" id="5387413at2759"/>
<dbReference type="RefSeq" id="XP_007673275.1">
    <property type="nucleotide sequence ID" value="XM_007675085.1"/>
</dbReference>
<evidence type="ECO:0000313" key="2">
    <source>
        <dbReference type="EMBL" id="EMC99678.1"/>
    </source>
</evidence>
<proteinExistence type="predicted"/>
<dbReference type="eggNOG" id="ENOG502SZUX">
    <property type="taxonomic scope" value="Eukaryota"/>
</dbReference>
<feature type="region of interest" description="Disordered" evidence="1">
    <location>
        <begin position="1"/>
        <end position="34"/>
    </location>
</feature>
<dbReference type="Proteomes" id="UP000011761">
    <property type="component" value="Unassembled WGS sequence"/>
</dbReference>
<reference evidence="2 3" key="1">
    <citation type="journal article" date="2012" name="PLoS Pathog.">
        <title>Diverse lifestyles and strategies of plant pathogenesis encoded in the genomes of eighteen Dothideomycetes fungi.</title>
        <authorList>
            <person name="Ohm R.A."/>
            <person name="Feau N."/>
            <person name="Henrissat B."/>
            <person name="Schoch C.L."/>
            <person name="Horwitz B.A."/>
            <person name="Barry K.W."/>
            <person name="Condon B.J."/>
            <person name="Copeland A.C."/>
            <person name="Dhillon B."/>
            <person name="Glaser F."/>
            <person name="Hesse C.N."/>
            <person name="Kosti I."/>
            <person name="LaButti K."/>
            <person name="Lindquist E.A."/>
            <person name="Lucas S."/>
            <person name="Salamov A.A."/>
            <person name="Bradshaw R.E."/>
            <person name="Ciuffetti L."/>
            <person name="Hamelin R.C."/>
            <person name="Kema G.H.J."/>
            <person name="Lawrence C."/>
            <person name="Scott J.A."/>
            <person name="Spatafora J.W."/>
            <person name="Turgeon B.G."/>
            <person name="de Wit P.J.G.M."/>
            <person name="Zhong S."/>
            <person name="Goodwin S.B."/>
            <person name="Grigoriev I.V."/>
        </authorList>
    </citation>
    <scope>NUCLEOTIDE SEQUENCE [LARGE SCALE GENOMIC DNA]</scope>
    <source>
        <strain evidence="2 3">UAMH 10762</strain>
    </source>
</reference>
<sequence length="259" mass="29771">MPSQRRQQYSTVEVRPEALNAKSGSTPASPGSPKKVAFAPCAKADSRTLSPVEAWSLYYFEAHAVQCLHCRNPLDMHLHGRRLCATGHSLAQDVAEHVYRQDGVVYSRKKDNHKLVSVEIPPHYTQVPQFLRVMERGLRTTHRTAPIINYDPNYVVSPRRTNEADAYESDDDRTEVIIKPARTESKSHRKSRHEYRTVVIDEDVEDRSASRPTPGPKERRGSIYYEDLAKSRKEAYHVEIRKPEGERRRPERPKSGFWA</sequence>
<feature type="region of interest" description="Disordered" evidence="1">
    <location>
        <begin position="201"/>
        <end position="259"/>
    </location>
</feature>
<feature type="compositionally biased region" description="Basic and acidic residues" evidence="1">
    <location>
        <begin position="216"/>
        <end position="259"/>
    </location>
</feature>
<feature type="compositionally biased region" description="Polar residues" evidence="1">
    <location>
        <begin position="1"/>
        <end position="11"/>
    </location>
</feature>
<dbReference type="KEGG" id="bcom:BAUCODRAFT_345442"/>
<accession>M2N6H4</accession>
<dbReference type="OMA" id="RFCSHAV"/>
<name>M2N6H4_BAUPA</name>
<evidence type="ECO:0000313" key="3">
    <source>
        <dbReference type="Proteomes" id="UP000011761"/>
    </source>
</evidence>
<gene>
    <name evidence="2" type="ORF">BAUCODRAFT_345442</name>
</gene>
<dbReference type="HOGENOM" id="CLU_093909_0_0_1"/>
<keyword evidence="3" id="KW-1185">Reference proteome</keyword>
<dbReference type="AlphaFoldDB" id="M2N6H4"/>